<gene>
    <name evidence="2" type="ORF">AACH06_00330</name>
</gene>
<dbReference type="RefSeq" id="WP_341423594.1">
    <property type="nucleotide sequence ID" value="NZ_JBBUTG010000001.1"/>
</dbReference>
<keyword evidence="3" id="KW-1185">Reference proteome</keyword>
<protein>
    <submittedName>
        <fullName evidence="2">Uncharacterized protein</fullName>
    </submittedName>
</protein>
<feature type="chain" id="PRO_5046789069" evidence="1">
    <location>
        <begin position="34"/>
        <end position="241"/>
    </location>
</feature>
<name>A0ABU9BJY4_9BURK</name>
<evidence type="ECO:0000313" key="2">
    <source>
        <dbReference type="EMBL" id="MEK8029250.1"/>
    </source>
</evidence>
<reference evidence="2 3" key="1">
    <citation type="submission" date="2024-04" db="EMBL/GenBank/DDBJ databases">
        <title>Novel species of the genus Ideonella isolated from streams.</title>
        <authorList>
            <person name="Lu H."/>
        </authorList>
    </citation>
    <scope>NUCLEOTIDE SEQUENCE [LARGE SCALE GENOMIC DNA]</scope>
    <source>
        <strain evidence="2 3">DXS29W</strain>
    </source>
</reference>
<dbReference type="EMBL" id="JBBUTG010000001">
    <property type="protein sequence ID" value="MEK8029250.1"/>
    <property type="molecule type" value="Genomic_DNA"/>
</dbReference>
<proteinExistence type="predicted"/>
<feature type="signal peptide" evidence="1">
    <location>
        <begin position="1"/>
        <end position="33"/>
    </location>
</feature>
<accession>A0ABU9BJY4</accession>
<dbReference type="Proteomes" id="UP001371218">
    <property type="component" value="Unassembled WGS sequence"/>
</dbReference>
<organism evidence="2 3">
    <name type="scientific">Ideonella lacteola</name>
    <dbReference type="NCBI Taxonomy" id="2984193"/>
    <lineage>
        <taxon>Bacteria</taxon>
        <taxon>Pseudomonadati</taxon>
        <taxon>Pseudomonadota</taxon>
        <taxon>Betaproteobacteria</taxon>
        <taxon>Burkholderiales</taxon>
        <taxon>Sphaerotilaceae</taxon>
        <taxon>Ideonella</taxon>
    </lineage>
</organism>
<comment type="caution">
    <text evidence="2">The sequence shown here is derived from an EMBL/GenBank/DDBJ whole genome shotgun (WGS) entry which is preliminary data.</text>
</comment>
<evidence type="ECO:0000313" key="3">
    <source>
        <dbReference type="Proteomes" id="UP001371218"/>
    </source>
</evidence>
<keyword evidence="1" id="KW-0732">Signal</keyword>
<evidence type="ECO:0000256" key="1">
    <source>
        <dbReference type="SAM" id="SignalP"/>
    </source>
</evidence>
<sequence>MFAHFLDVLGALARPTPRRVLALLLGMVGAAGAAELTDTEMRWLKGAWPVIEFAEKSQIPLDIVVQPQPTPGQAPLALGFVDGRCKLMLSMRGNPEAEATLARLPTDLQGAALELMAAHELGHCRRYLDGAWMGLPAGFSAVEPQGLKPELRSAYLQMKATRREEGFGDLVGLAWTQQRHPEAYGRLHAWLLKERSQDLIPGSHHDTLAWVRQAADGRALAGTSVFASAITAWQAGLTTPE</sequence>